<evidence type="ECO:0000256" key="6">
    <source>
        <dbReference type="ARBA" id="ARBA00022927"/>
    </source>
</evidence>
<evidence type="ECO:0000256" key="2">
    <source>
        <dbReference type="ARBA" id="ARBA00009055"/>
    </source>
</evidence>
<keyword evidence="7" id="KW-0472">Membrane</keyword>
<dbReference type="EMBL" id="PGTO01000003">
    <property type="protein sequence ID" value="RAU22836.1"/>
    <property type="molecule type" value="Genomic_DNA"/>
</dbReference>
<keyword evidence="5" id="KW-0812">Transmembrane</keyword>
<dbReference type="Pfam" id="PF08479">
    <property type="entry name" value="POTRA_2"/>
    <property type="match status" value="1"/>
</dbReference>
<keyword evidence="4" id="KW-1134">Transmembrane beta strand</keyword>
<evidence type="ECO:0000259" key="9">
    <source>
        <dbReference type="PROSITE" id="PS51779"/>
    </source>
</evidence>
<keyword evidence="6" id="KW-0653">Protein transport</keyword>
<dbReference type="Gene3D" id="2.40.160.50">
    <property type="entry name" value="membrane protein fhac: a member of the omp85/tpsb transporter family"/>
    <property type="match status" value="1"/>
</dbReference>
<dbReference type="PROSITE" id="PS51779">
    <property type="entry name" value="POTRA"/>
    <property type="match status" value="1"/>
</dbReference>
<feature type="domain" description="POTRA" evidence="9">
    <location>
        <begin position="124"/>
        <end position="199"/>
    </location>
</feature>
<dbReference type="GO" id="GO:0009279">
    <property type="term" value="C:cell outer membrane"/>
    <property type="evidence" value="ECO:0007669"/>
    <property type="project" value="UniProtKB-SubCell"/>
</dbReference>
<evidence type="ECO:0000256" key="5">
    <source>
        <dbReference type="ARBA" id="ARBA00022692"/>
    </source>
</evidence>
<dbReference type="AlphaFoldDB" id="A0A364P0K7"/>
<dbReference type="PANTHER" id="PTHR34597:SF6">
    <property type="entry name" value="BLR6126 PROTEIN"/>
    <property type="match status" value="1"/>
</dbReference>
<dbReference type="PROSITE" id="PS51257">
    <property type="entry name" value="PROKAR_LIPOPROTEIN"/>
    <property type="match status" value="1"/>
</dbReference>
<dbReference type="GO" id="GO:0008320">
    <property type="term" value="F:protein transmembrane transporter activity"/>
    <property type="evidence" value="ECO:0007669"/>
    <property type="project" value="TreeGrafter"/>
</dbReference>
<protein>
    <recommendedName>
        <fullName evidence="9">POTRA domain-containing protein</fullName>
    </recommendedName>
</protein>
<evidence type="ECO:0000256" key="8">
    <source>
        <dbReference type="ARBA" id="ARBA00023237"/>
    </source>
</evidence>
<evidence type="ECO:0000313" key="11">
    <source>
        <dbReference type="Proteomes" id="UP000251075"/>
    </source>
</evidence>
<organism evidence="10 11">
    <name type="scientific">Paramagnetospirillum kuznetsovii</name>
    <dbReference type="NCBI Taxonomy" id="2053833"/>
    <lineage>
        <taxon>Bacteria</taxon>
        <taxon>Pseudomonadati</taxon>
        <taxon>Pseudomonadota</taxon>
        <taxon>Alphaproteobacteria</taxon>
        <taxon>Rhodospirillales</taxon>
        <taxon>Magnetospirillaceae</taxon>
        <taxon>Paramagnetospirillum</taxon>
    </lineage>
</organism>
<comment type="similarity">
    <text evidence="2">Belongs to the TPS (TC 1.B.20) family.</text>
</comment>
<keyword evidence="11" id="KW-1185">Reference proteome</keyword>
<evidence type="ECO:0000256" key="3">
    <source>
        <dbReference type="ARBA" id="ARBA00022448"/>
    </source>
</evidence>
<dbReference type="InterPro" id="IPR013686">
    <property type="entry name" value="Polypept-transport_assoc_ShlB"/>
</dbReference>
<evidence type="ECO:0000313" key="10">
    <source>
        <dbReference type="EMBL" id="RAU22836.1"/>
    </source>
</evidence>
<evidence type="ECO:0000256" key="4">
    <source>
        <dbReference type="ARBA" id="ARBA00022452"/>
    </source>
</evidence>
<reference evidence="10 11" key="1">
    <citation type="submission" date="2017-11" db="EMBL/GenBank/DDBJ databases">
        <title>Draft genome sequence of magnetotactic bacterium Magnetospirillum kuznetsovii LBB-42.</title>
        <authorList>
            <person name="Grouzdev D.S."/>
            <person name="Rysina M.S."/>
            <person name="Baslerov R.V."/>
            <person name="Koziaeva V."/>
        </authorList>
    </citation>
    <scope>NUCLEOTIDE SEQUENCE [LARGE SCALE GENOMIC DNA]</scope>
    <source>
        <strain evidence="10 11">LBB-42</strain>
    </source>
</reference>
<dbReference type="Proteomes" id="UP000251075">
    <property type="component" value="Unassembled WGS sequence"/>
</dbReference>
<keyword evidence="8" id="KW-0998">Cell outer membrane</keyword>
<comment type="caution">
    <text evidence="10">The sequence shown here is derived from an EMBL/GenBank/DDBJ whole genome shotgun (WGS) entry which is preliminary data.</text>
</comment>
<dbReference type="InterPro" id="IPR051544">
    <property type="entry name" value="TPS_OM_transporter"/>
</dbReference>
<dbReference type="InterPro" id="IPR005565">
    <property type="entry name" value="Hemolysn_activator_HlyB_C"/>
</dbReference>
<dbReference type="PANTHER" id="PTHR34597">
    <property type="entry name" value="SLR1661 PROTEIN"/>
    <property type="match status" value="1"/>
</dbReference>
<dbReference type="Gene3D" id="3.10.20.310">
    <property type="entry name" value="membrane protein fhac"/>
    <property type="match status" value="1"/>
</dbReference>
<gene>
    <name evidence="10" type="ORF">CU669_05460</name>
</gene>
<evidence type="ECO:0000256" key="1">
    <source>
        <dbReference type="ARBA" id="ARBA00004442"/>
    </source>
</evidence>
<dbReference type="GO" id="GO:0098046">
    <property type="term" value="C:type V protein secretion system complex"/>
    <property type="evidence" value="ECO:0007669"/>
    <property type="project" value="TreeGrafter"/>
</dbReference>
<accession>A0A364P0K7</accession>
<dbReference type="InterPro" id="IPR034746">
    <property type="entry name" value="POTRA"/>
</dbReference>
<keyword evidence="3" id="KW-0813">Transport</keyword>
<evidence type="ECO:0000256" key="7">
    <source>
        <dbReference type="ARBA" id="ARBA00023136"/>
    </source>
</evidence>
<comment type="subcellular location">
    <subcellularLocation>
        <location evidence="1">Cell outer membrane</location>
    </subcellularLocation>
</comment>
<dbReference type="OrthoDB" id="7439045at2"/>
<dbReference type="GO" id="GO:0046819">
    <property type="term" value="P:protein secretion by the type V secretion system"/>
    <property type="evidence" value="ECO:0007669"/>
    <property type="project" value="TreeGrafter"/>
</dbReference>
<sequence>MLARFLGHPDCSGSIYFSTLSCRWSVRKIWAGAQIDLGLTRYLWGNFLLATASNHARYLSGRLAVVLLTFWLPLSAQGQSRLPSSAEPGREKPVVQPAPRGDFDIIIPAPKRAPLGQDVDSLRFLVREVVVEGATALPKEDLSALAAPIIGREVSLSDIIGIAEAIEARYRAEGYLLTRTVVPPQRTRSGIFKIQVVEGYVGAIAVEGLAGAEEARVRGILAPVVAQRPLRNDTMERALLLVNDLPGMKAAGLLKPSKDETGAADLVLTASVATMDVTASVDNRSSRYEGPWYANSDIGLNSVAGFGERVTAGVSSTPDGRKKKAMRLGYVQPMGTDGAMASLAFDYSMSRPGYTLEDQDGRTFSSNLGGRLSYPLLRTRANTITLDGGLTARMANSHLAGVPVSFDRWRVVDAKLSWLHSGWLSGVDSAAMGLSRGLPQLGGSARGDASLSRLGADPSFTKATFDLSRLQNLAPSWDLYLGTSGQYSDVTLLSGEEFALGGTTYGHGYDPSALVGDHGFGATASLRHDISALVPEAKSLMVYTFYDAGLVWIRSTGRQQGLSSCGAGLRSGLTDSLDATLEAAHRLQGAESTVGGHFARVILALSGRF</sequence>
<dbReference type="Pfam" id="PF03865">
    <property type="entry name" value="ShlB"/>
    <property type="match status" value="1"/>
</dbReference>
<name>A0A364P0K7_9PROT</name>
<proteinExistence type="inferred from homology"/>